<dbReference type="InterPro" id="IPR029044">
    <property type="entry name" value="Nucleotide-diphossugar_trans"/>
</dbReference>
<feature type="domain" description="Glycosyltransferase 2-like" evidence="2">
    <location>
        <begin position="10"/>
        <end position="121"/>
    </location>
</feature>
<name>A0A1M4S8N5_9FIRM</name>
<accession>A0A1M4S8N5</accession>
<dbReference type="OrthoDB" id="9815923at2"/>
<dbReference type="RefSeq" id="WP_073233806.1">
    <property type="nucleotide sequence ID" value="NZ_FQUY01000001.1"/>
</dbReference>
<feature type="repeat" description="TPR" evidence="1">
    <location>
        <begin position="278"/>
        <end position="311"/>
    </location>
</feature>
<dbReference type="SMART" id="SM00028">
    <property type="entry name" value="TPR"/>
    <property type="match status" value="5"/>
</dbReference>
<evidence type="ECO:0000313" key="3">
    <source>
        <dbReference type="EMBL" id="SHE28560.1"/>
    </source>
</evidence>
<evidence type="ECO:0000256" key="1">
    <source>
        <dbReference type="PROSITE-ProRule" id="PRU00339"/>
    </source>
</evidence>
<dbReference type="SUPFAM" id="SSF48452">
    <property type="entry name" value="TPR-like"/>
    <property type="match status" value="1"/>
</dbReference>
<proteinExistence type="predicted"/>
<sequence length="649" mass="74881">MKGTKHPLISLCMIVKNEESNILRCLTSVKDYVDEILILDTGSSDRTPVLAQEQGARVFFGRWENNFAKARNKIKQHARGEWIFYLDADEEVPPETGRSLRQLAQHTKAEALTFSIINYTSAANVQKCRGLNIRMFKNNPKYCFEGALHEQIAPSILRNNPSASIVYSGLEILHYGYSLDHPKRTQKNQRNITILECMLAENPKDDFTHYNLGVSFYVSGQLENAKHHFHLAKQYASKNSHYLPGLYRNFTVCLVDLGEYEEALKLSQEGLSFFPDYPDLYYLQGQIYSAIMLFELALERFRQCLKYNKINPNYISMEGVQSFLAYEQMADIYMRLQDWEEALQHQVKAVQTGGTSYTSFLRLGLLAKQYYNNPEDTINFLQLHLPQLSPEERIKLLFDMGEYHLVLREINDLPQPTPENYIIAAKSAIYLKKWQLARNFLSQIPPSNEEIAILASICRVLSNDIGQTGYCHMDQSDRFLAQLINQEEILSGDDPITPSLFNFAYQLVTFDESKSVKYLETIINPSHLSFLYSQLGQQAFTRNNYNLAERLFSLSLIHQKKVINYKWFGLINIFTGDILEGIRFIRHSCNLEKDSQNYISLLTALTDFFQQSLRHLVVNCPHISTVHQHLSGLARFKKKLTGKEEILCQ</sequence>
<dbReference type="Gene3D" id="1.25.40.10">
    <property type="entry name" value="Tetratricopeptide repeat domain"/>
    <property type="match status" value="1"/>
</dbReference>
<keyword evidence="1" id="KW-0802">TPR repeat</keyword>
<reference evidence="4" key="1">
    <citation type="submission" date="2016-11" db="EMBL/GenBank/DDBJ databases">
        <authorList>
            <person name="Varghese N."/>
            <person name="Submissions S."/>
        </authorList>
    </citation>
    <scope>NUCLEOTIDE SEQUENCE [LARGE SCALE GENOMIC DNA]</scope>
    <source>
        <strain evidence="4">DSM 12395</strain>
    </source>
</reference>
<dbReference type="PANTHER" id="PTHR43630">
    <property type="entry name" value="POLY-BETA-1,6-N-ACETYL-D-GLUCOSAMINE SYNTHASE"/>
    <property type="match status" value="1"/>
</dbReference>
<dbReference type="PROSITE" id="PS50005">
    <property type="entry name" value="TPR"/>
    <property type="match status" value="1"/>
</dbReference>
<dbReference type="CDD" id="cd02511">
    <property type="entry name" value="Beta4Glucosyltransferase"/>
    <property type="match status" value="1"/>
</dbReference>
<dbReference type="InterPro" id="IPR001173">
    <property type="entry name" value="Glyco_trans_2-like"/>
</dbReference>
<keyword evidence="4" id="KW-1185">Reference proteome</keyword>
<evidence type="ECO:0000259" key="2">
    <source>
        <dbReference type="Pfam" id="PF00535"/>
    </source>
</evidence>
<dbReference type="EMBL" id="FQUY01000001">
    <property type="protein sequence ID" value="SHE28560.1"/>
    <property type="molecule type" value="Genomic_DNA"/>
</dbReference>
<dbReference type="InterPro" id="IPR011990">
    <property type="entry name" value="TPR-like_helical_dom_sf"/>
</dbReference>
<dbReference type="PANTHER" id="PTHR43630:SF2">
    <property type="entry name" value="GLYCOSYLTRANSFERASE"/>
    <property type="match status" value="1"/>
</dbReference>
<dbReference type="InterPro" id="IPR019734">
    <property type="entry name" value="TPR_rpt"/>
</dbReference>
<organism evidence="3 4">
    <name type="scientific">Desulforamulus putei DSM 12395</name>
    <dbReference type="NCBI Taxonomy" id="1121429"/>
    <lineage>
        <taxon>Bacteria</taxon>
        <taxon>Bacillati</taxon>
        <taxon>Bacillota</taxon>
        <taxon>Clostridia</taxon>
        <taxon>Eubacteriales</taxon>
        <taxon>Peptococcaceae</taxon>
        <taxon>Desulforamulus</taxon>
    </lineage>
</organism>
<dbReference type="Pfam" id="PF00535">
    <property type="entry name" value="Glycos_transf_2"/>
    <property type="match status" value="1"/>
</dbReference>
<dbReference type="SUPFAM" id="SSF53448">
    <property type="entry name" value="Nucleotide-diphospho-sugar transferases"/>
    <property type="match status" value="1"/>
</dbReference>
<dbReference type="STRING" id="1121429.SAMN02745133_00012"/>
<dbReference type="Gene3D" id="3.90.550.10">
    <property type="entry name" value="Spore Coat Polysaccharide Biosynthesis Protein SpsA, Chain A"/>
    <property type="match status" value="1"/>
</dbReference>
<protein>
    <submittedName>
        <fullName evidence="3">Tetratricopeptide repeat-containing protein</fullName>
    </submittedName>
</protein>
<evidence type="ECO:0000313" key="4">
    <source>
        <dbReference type="Proteomes" id="UP000184148"/>
    </source>
</evidence>
<dbReference type="Proteomes" id="UP000184148">
    <property type="component" value="Unassembled WGS sequence"/>
</dbReference>
<dbReference type="AlphaFoldDB" id="A0A1M4S8N5"/>
<gene>
    <name evidence="3" type="ORF">SAMN02745133_00012</name>
</gene>